<name>A0A1L9R3W8_ASPWE</name>
<feature type="non-terminal residue" evidence="2">
    <location>
        <position position="64"/>
    </location>
</feature>
<evidence type="ECO:0000313" key="2">
    <source>
        <dbReference type="EMBL" id="OJJ29616.1"/>
    </source>
</evidence>
<protein>
    <submittedName>
        <fullName evidence="2">Uncharacterized protein</fullName>
    </submittedName>
</protein>
<evidence type="ECO:0000313" key="3">
    <source>
        <dbReference type="Proteomes" id="UP000184383"/>
    </source>
</evidence>
<dbReference type="AlphaFoldDB" id="A0A1L9R3W8"/>
<accession>A0A1L9R3W8</accession>
<proteinExistence type="predicted"/>
<keyword evidence="3" id="KW-1185">Reference proteome</keyword>
<organism evidence="2 3">
    <name type="scientific">Aspergillus wentii DTO 134E9</name>
    <dbReference type="NCBI Taxonomy" id="1073089"/>
    <lineage>
        <taxon>Eukaryota</taxon>
        <taxon>Fungi</taxon>
        <taxon>Dikarya</taxon>
        <taxon>Ascomycota</taxon>
        <taxon>Pezizomycotina</taxon>
        <taxon>Eurotiomycetes</taxon>
        <taxon>Eurotiomycetidae</taxon>
        <taxon>Eurotiales</taxon>
        <taxon>Aspergillaceae</taxon>
        <taxon>Aspergillus</taxon>
        <taxon>Aspergillus subgen. Cremei</taxon>
    </lineage>
</organism>
<keyword evidence="1" id="KW-0472">Membrane</keyword>
<keyword evidence="1" id="KW-1133">Transmembrane helix</keyword>
<dbReference type="EMBL" id="KV878219">
    <property type="protein sequence ID" value="OJJ29616.1"/>
    <property type="molecule type" value="Genomic_DNA"/>
</dbReference>
<dbReference type="Proteomes" id="UP000184383">
    <property type="component" value="Unassembled WGS sequence"/>
</dbReference>
<evidence type="ECO:0000256" key="1">
    <source>
        <dbReference type="SAM" id="Phobius"/>
    </source>
</evidence>
<sequence length="64" mass="7090">MIPFCMLCVAVGTFLLGCLLWYAERSENQRAAYFLGFQLVACSCLAIGFNLRLVALEEESAPEP</sequence>
<dbReference type="VEuPathDB" id="FungiDB:ASPWEDRAFT_46808"/>
<dbReference type="RefSeq" id="XP_040683293.1">
    <property type="nucleotide sequence ID" value="XM_040836847.1"/>
</dbReference>
<gene>
    <name evidence="2" type="ORF">ASPWEDRAFT_46808</name>
</gene>
<dbReference type="GeneID" id="63752695"/>
<reference evidence="3" key="1">
    <citation type="journal article" date="2017" name="Genome Biol.">
        <title>Comparative genomics reveals high biological diversity and specific adaptations in the industrially and medically important fungal genus Aspergillus.</title>
        <authorList>
            <person name="de Vries R.P."/>
            <person name="Riley R."/>
            <person name="Wiebenga A."/>
            <person name="Aguilar-Osorio G."/>
            <person name="Amillis S."/>
            <person name="Uchima C.A."/>
            <person name="Anderluh G."/>
            <person name="Asadollahi M."/>
            <person name="Askin M."/>
            <person name="Barry K."/>
            <person name="Battaglia E."/>
            <person name="Bayram O."/>
            <person name="Benocci T."/>
            <person name="Braus-Stromeyer S.A."/>
            <person name="Caldana C."/>
            <person name="Canovas D."/>
            <person name="Cerqueira G.C."/>
            <person name="Chen F."/>
            <person name="Chen W."/>
            <person name="Choi C."/>
            <person name="Clum A."/>
            <person name="Dos Santos R.A."/>
            <person name="Damasio A.R."/>
            <person name="Diallinas G."/>
            <person name="Emri T."/>
            <person name="Fekete E."/>
            <person name="Flipphi M."/>
            <person name="Freyberg S."/>
            <person name="Gallo A."/>
            <person name="Gournas C."/>
            <person name="Habgood R."/>
            <person name="Hainaut M."/>
            <person name="Harispe M.L."/>
            <person name="Henrissat B."/>
            <person name="Hilden K.S."/>
            <person name="Hope R."/>
            <person name="Hossain A."/>
            <person name="Karabika E."/>
            <person name="Karaffa L."/>
            <person name="Karanyi Z."/>
            <person name="Krasevec N."/>
            <person name="Kuo A."/>
            <person name="Kusch H."/>
            <person name="LaButti K."/>
            <person name="Lagendijk E.L."/>
            <person name="Lapidus A."/>
            <person name="Levasseur A."/>
            <person name="Lindquist E."/>
            <person name="Lipzen A."/>
            <person name="Logrieco A.F."/>
            <person name="MacCabe A."/>
            <person name="Maekelae M.R."/>
            <person name="Malavazi I."/>
            <person name="Melin P."/>
            <person name="Meyer V."/>
            <person name="Mielnichuk N."/>
            <person name="Miskei M."/>
            <person name="Molnar A.P."/>
            <person name="Mule G."/>
            <person name="Ngan C.Y."/>
            <person name="Orejas M."/>
            <person name="Orosz E."/>
            <person name="Ouedraogo J.P."/>
            <person name="Overkamp K.M."/>
            <person name="Park H.-S."/>
            <person name="Perrone G."/>
            <person name="Piumi F."/>
            <person name="Punt P.J."/>
            <person name="Ram A.F."/>
            <person name="Ramon A."/>
            <person name="Rauscher S."/>
            <person name="Record E."/>
            <person name="Riano-Pachon D.M."/>
            <person name="Robert V."/>
            <person name="Roehrig J."/>
            <person name="Ruller R."/>
            <person name="Salamov A."/>
            <person name="Salih N.S."/>
            <person name="Samson R.A."/>
            <person name="Sandor E."/>
            <person name="Sanguinetti M."/>
            <person name="Schuetze T."/>
            <person name="Sepcic K."/>
            <person name="Shelest E."/>
            <person name="Sherlock G."/>
            <person name="Sophianopoulou V."/>
            <person name="Squina F.M."/>
            <person name="Sun H."/>
            <person name="Susca A."/>
            <person name="Todd R.B."/>
            <person name="Tsang A."/>
            <person name="Unkles S.E."/>
            <person name="van de Wiele N."/>
            <person name="van Rossen-Uffink D."/>
            <person name="Oliveira J.V."/>
            <person name="Vesth T.C."/>
            <person name="Visser J."/>
            <person name="Yu J.-H."/>
            <person name="Zhou M."/>
            <person name="Andersen M.R."/>
            <person name="Archer D.B."/>
            <person name="Baker S.E."/>
            <person name="Benoit I."/>
            <person name="Brakhage A.A."/>
            <person name="Braus G.H."/>
            <person name="Fischer R."/>
            <person name="Frisvad J.C."/>
            <person name="Goldman G.H."/>
            <person name="Houbraken J."/>
            <person name="Oakley B."/>
            <person name="Pocsi I."/>
            <person name="Scazzocchio C."/>
            <person name="Seiboth B."/>
            <person name="vanKuyk P.A."/>
            <person name="Wortman J."/>
            <person name="Dyer P.S."/>
            <person name="Grigoriev I.V."/>
        </authorList>
    </citation>
    <scope>NUCLEOTIDE SEQUENCE [LARGE SCALE GENOMIC DNA]</scope>
    <source>
        <strain evidence="3">DTO 134E9</strain>
    </source>
</reference>
<feature type="transmembrane region" description="Helical" evidence="1">
    <location>
        <begin position="35"/>
        <end position="55"/>
    </location>
</feature>
<keyword evidence="1" id="KW-0812">Transmembrane</keyword>